<dbReference type="EMBL" id="JADKGK010000005">
    <property type="protein sequence ID" value="MBL0002790.1"/>
    <property type="molecule type" value="Genomic_DNA"/>
</dbReference>
<dbReference type="Proteomes" id="UP000886632">
    <property type="component" value="Unassembled WGS sequence"/>
</dbReference>
<reference evidence="1" key="1">
    <citation type="submission" date="2020-10" db="EMBL/GenBank/DDBJ databases">
        <title>Connecting structure to function with the recovery of over 1000 high-quality activated sludge metagenome-assembled genomes encoding full-length rRNA genes using long-read sequencing.</title>
        <authorList>
            <person name="Singleton C.M."/>
            <person name="Petriglieri F."/>
            <person name="Kristensen J.M."/>
            <person name="Kirkegaard R.H."/>
            <person name="Michaelsen T.Y."/>
            <person name="Andersen M.H."/>
            <person name="Karst S.M."/>
            <person name="Dueholm M.S."/>
            <person name="Nielsen P.H."/>
            <person name="Albertsen M."/>
        </authorList>
    </citation>
    <scope>NUCLEOTIDE SEQUENCE</scope>
    <source>
        <strain evidence="1">Ribe_18-Q3-R11-54_MAXAC.001</strain>
    </source>
</reference>
<accession>A0A9D7XWH6</accession>
<protein>
    <submittedName>
        <fullName evidence="1">Uncharacterized protein</fullName>
    </submittedName>
</protein>
<evidence type="ECO:0000313" key="1">
    <source>
        <dbReference type="EMBL" id="MBL0002790.1"/>
    </source>
</evidence>
<gene>
    <name evidence="1" type="ORF">IPP00_01890</name>
</gene>
<organism evidence="1 2">
    <name type="scientific">Candidatus Phosphoribacter hodrii</name>
    <dbReference type="NCBI Taxonomy" id="2953743"/>
    <lineage>
        <taxon>Bacteria</taxon>
        <taxon>Bacillati</taxon>
        <taxon>Actinomycetota</taxon>
        <taxon>Actinomycetes</taxon>
        <taxon>Micrococcales</taxon>
        <taxon>Dermatophilaceae</taxon>
        <taxon>Candidatus Phosphoribacter</taxon>
    </lineage>
</organism>
<proteinExistence type="predicted"/>
<dbReference type="AlphaFoldDB" id="A0A9D7XWH6"/>
<evidence type="ECO:0000313" key="2">
    <source>
        <dbReference type="Proteomes" id="UP000886632"/>
    </source>
</evidence>
<comment type="caution">
    <text evidence="1">The sequence shown here is derived from an EMBL/GenBank/DDBJ whole genome shotgun (WGS) entry which is preliminary data.</text>
</comment>
<name>A0A9D7XWH6_9MICO</name>
<sequence>MLAAGVRCTAPEDVAEQLIGLQEELGMTHFVDEPVFGTQVIPAVTR</sequence>